<dbReference type="Gene3D" id="3.30.1310.10">
    <property type="entry name" value="Nucleoid-associated protein YbaB-like domain"/>
    <property type="match status" value="1"/>
</dbReference>
<dbReference type="Proteomes" id="UP000186919">
    <property type="component" value="Unassembled WGS sequence"/>
</dbReference>
<dbReference type="PATRIC" id="fig|83262.10.peg.2439"/>
<evidence type="ECO:0000313" key="6">
    <source>
        <dbReference type="Proteomes" id="UP000186919"/>
    </source>
</evidence>
<keyword evidence="5" id="KW-1185">Reference proteome</keyword>
<reference evidence="3 6" key="2">
    <citation type="submission" date="2016-01" db="EMBL/GenBank/DDBJ databases">
        <title>Mycobacterium immunogenum strain CD11_6 genome sequencing and assembly.</title>
        <authorList>
            <person name="Kaur G."/>
            <person name="Nair G.R."/>
            <person name="Mayilraj S."/>
        </authorList>
    </citation>
    <scope>NUCLEOTIDE SEQUENCE [LARGE SCALE GENOMIC DNA]</scope>
    <source>
        <strain evidence="3 6">CD11-6</strain>
    </source>
</reference>
<evidence type="ECO:0008006" key="7">
    <source>
        <dbReference type="Google" id="ProtNLM"/>
    </source>
</evidence>
<dbReference type="InterPro" id="IPR036894">
    <property type="entry name" value="YbaB-like_sf"/>
</dbReference>
<dbReference type="Proteomes" id="UP000037962">
    <property type="component" value="Unassembled WGS sequence"/>
</dbReference>
<dbReference type="STRING" id="83262.BAB75_20955"/>
<evidence type="ECO:0000313" key="1">
    <source>
        <dbReference type="EMBL" id="KPG08403.1"/>
    </source>
</evidence>
<reference evidence="4 5" key="1">
    <citation type="submission" date="2015-09" db="EMBL/GenBank/DDBJ databases">
        <title>Genome Sequences of Mycobacterium immunogenum Isolates, Recuperated from a Chloraminated Drinking Water Distribution System Simulator Subjected to Episodes of Nitrification.</title>
        <authorList>
            <person name="Gomez-Alvarez V."/>
            <person name="Revetta R.P."/>
        </authorList>
    </citation>
    <scope>NUCLEOTIDE SEQUENCE [LARGE SCALE GENOMIC DNA]</scope>
    <source>
        <strain evidence="1 4">H008</strain>
        <strain evidence="2 5">H076</strain>
    </source>
</reference>
<dbReference type="InterPro" id="IPR004401">
    <property type="entry name" value="YbaB/EbfC"/>
</dbReference>
<evidence type="ECO:0000313" key="3">
    <source>
        <dbReference type="EMBL" id="OAT70722.1"/>
    </source>
</evidence>
<accession>A0A0N0KMU5</accession>
<protein>
    <recommendedName>
        <fullName evidence="7">Nucleoid-associated protein YbaB</fullName>
    </recommendedName>
</protein>
<dbReference type="SUPFAM" id="SSF82607">
    <property type="entry name" value="YbaB-like"/>
    <property type="match status" value="1"/>
</dbReference>
<dbReference type="AlphaFoldDB" id="A0A0N0KMU5"/>
<evidence type="ECO:0000313" key="5">
    <source>
        <dbReference type="Proteomes" id="UP000037962"/>
    </source>
</evidence>
<organism evidence="3 6">
    <name type="scientific">Mycobacteroides immunogenum</name>
    <dbReference type="NCBI Taxonomy" id="83262"/>
    <lineage>
        <taxon>Bacteria</taxon>
        <taxon>Bacillati</taxon>
        <taxon>Actinomycetota</taxon>
        <taxon>Actinomycetes</taxon>
        <taxon>Mycobacteriales</taxon>
        <taxon>Mycobacteriaceae</taxon>
        <taxon>Mycobacteroides</taxon>
    </lineage>
</organism>
<evidence type="ECO:0000313" key="4">
    <source>
        <dbReference type="Proteomes" id="UP000037843"/>
    </source>
</evidence>
<name>A0A0N0KMU5_9MYCO</name>
<dbReference type="EMBL" id="LQYE01000001">
    <property type="protein sequence ID" value="OAT70722.1"/>
    <property type="molecule type" value="Genomic_DNA"/>
</dbReference>
<dbReference type="GO" id="GO:0003677">
    <property type="term" value="F:DNA binding"/>
    <property type="evidence" value="ECO:0007669"/>
    <property type="project" value="InterPro"/>
</dbReference>
<gene>
    <name evidence="1" type="ORF">AN908_18405</name>
    <name evidence="2" type="ORF">AN912_14590</name>
    <name evidence="3" type="ORF">AWB85_05285</name>
</gene>
<dbReference type="Pfam" id="PF02575">
    <property type="entry name" value="YbaB_DNA_bd"/>
    <property type="match status" value="1"/>
</dbReference>
<comment type="caution">
    <text evidence="3">The sequence shown here is derived from an EMBL/GenBank/DDBJ whole genome shotgun (WGS) entry which is preliminary data.</text>
</comment>
<sequence length="113" mass="12191">MTEPDLTFFRALEQQYQETMTKARAGGHILNSAVEELKGLRGWARSAQGHVEAEANGNGALTNLRLDDSVTKLSPKIVGQIVVATAAAAAGQAFDHRERVLAQLLVDLKNPQP</sequence>
<dbReference type="EMBL" id="LJFS01000016">
    <property type="protein sequence ID" value="KPG33327.1"/>
    <property type="molecule type" value="Genomic_DNA"/>
</dbReference>
<dbReference type="Proteomes" id="UP000037843">
    <property type="component" value="Unassembled WGS sequence"/>
</dbReference>
<dbReference type="RefSeq" id="WP_043076582.1">
    <property type="nucleotide sequence ID" value="NZ_CP011530.1"/>
</dbReference>
<dbReference type="EMBL" id="LJFO01000010">
    <property type="protein sequence ID" value="KPG08403.1"/>
    <property type="molecule type" value="Genomic_DNA"/>
</dbReference>
<dbReference type="OrthoDB" id="4763766at2"/>
<dbReference type="KEGG" id="miz:BAB75_20955"/>
<dbReference type="GeneID" id="45766332"/>
<proteinExistence type="predicted"/>
<evidence type="ECO:0000313" key="2">
    <source>
        <dbReference type="EMBL" id="KPG33327.1"/>
    </source>
</evidence>